<feature type="domain" description="Recombinase" evidence="3">
    <location>
        <begin position="157"/>
        <end position="314"/>
    </location>
</feature>
<proteinExistence type="predicted"/>
<dbReference type="AlphaFoldDB" id="A0AAX0AYW4"/>
<dbReference type="PANTHER" id="PTHR30461">
    <property type="entry name" value="DNA-INVERTASE FROM LAMBDOID PROPHAGE"/>
    <property type="match status" value="1"/>
</dbReference>
<reference evidence="4" key="1">
    <citation type="submission" date="2020-05" db="EMBL/GenBank/DDBJ databases">
        <authorList>
            <person name="Brown S."/>
            <person name="Huntemann M."/>
            <person name="Clum A."/>
            <person name="Spunde A."/>
            <person name="Palaniappan K."/>
            <person name="Ritter S."/>
            <person name="Mikhailova N."/>
            <person name="Chen I.-M."/>
            <person name="Stamatis D."/>
            <person name="Reddy T."/>
            <person name="O'Malley R."/>
            <person name="Daum C."/>
            <person name="Shapiro N."/>
            <person name="Ivanova N."/>
            <person name="Kyrpides N."/>
            <person name="Woyke T."/>
        </authorList>
    </citation>
    <scope>NUCLEOTIDE SEQUENCE</scope>
    <source>
        <strain evidence="4">DJ080</strain>
    </source>
</reference>
<protein>
    <submittedName>
        <fullName evidence="4">Site-specific DNA recombinase</fullName>
    </submittedName>
</protein>
<dbReference type="PROSITE" id="PS51737">
    <property type="entry name" value="RECOMBINASE_DNA_BIND"/>
    <property type="match status" value="1"/>
</dbReference>
<dbReference type="InterPro" id="IPR006119">
    <property type="entry name" value="Resolv_N"/>
</dbReference>
<dbReference type="Gene3D" id="3.90.1750.20">
    <property type="entry name" value="Putative Large Serine Recombinase, Chain B, Domain 2"/>
    <property type="match status" value="1"/>
</dbReference>
<dbReference type="EMBL" id="JABSWW010000001">
    <property type="protein sequence ID" value="NRT88141.1"/>
    <property type="molecule type" value="Genomic_DNA"/>
</dbReference>
<dbReference type="PANTHER" id="PTHR30461:SF23">
    <property type="entry name" value="DNA RECOMBINASE-RELATED"/>
    <property type="match status" value="1"/>
</dbReference>
<name>A0AAX0AYW4_CLOBE</name>
<dbReference type="Proteomes" id="UP001193748">
    <property type="component" value="Unassembled WGS sequence"/>
</dbReference>
<dbReference type="GO" id="GO:0003677">
    <property type="term" value="F:DNA binding"/>
    <property type="evidence" value="ECO:0007669"/>
    <property type="project" value="InterPro"/>
</dbReference>
<feature type="domain" description="Resolvase/invertase-type recombinase catalytic" evidence="2">
    <location>
        <begin position="3"/>
        <end position="149"/>
    </location>
</feature>
<organism evidence="4 5">
    <name type="scientific">Clostridium beijerinckii</name>
    <name type="common">Clostridium MP</name>
    <dbReference type="NCBI Taxonomy" id="1520"/>
    <lineage>
        <taxon>Bacteria</taxon>
        <taxon>Bacillati</taxon>
        <taxon>Bacillota</taxon>
        <taxon>Clostridia</taxon>
        <taxon>Eubacteriales</taxon>
        <taxon>Clostridiaceae</taxon>
        <taxon>Clostridium</taxon>
    </lineage>
</organism>
<feature type="coiled-coil region" evidence="1">
    <location>
        <begin position="411"/>
        <end position="472"/>
    </location>
</feature>
<evidence type="ECO:0000259" key="2">
    <source>
        <dbReference type="PROSITE" id="PS51736"/>
    </source>
</evidence>
<evidence type="ECO:0000259" key="3">
    <source>
        <dbReference type="PROSITE" id="PS51737"/>
    </source>
</evidence>
<accession>A0AAX0AYW4</accession>
<dbReference type="PROSITE" id="PS51736">
    <property type="entry name" value="RECOMBINASES_3"/>
    <property type="match status" value="1"/>
</dbReference>
<dbReference type="InterPro" id="IPR036162">
    <property type="entry name" value="Resolvase-like_N_sf"/>
</dbReference>
<dbReference type="CDD" id="cd03768">
    <property type="entry name" value="SR_ResInv"/>
    <property type="match status" value="1"/>
</dbReference>
<dbReference type="GO" id="GO:0000150">
    <property type="term" value="F:DNA strand exchange activity"/>
    <property type="evidence" value="ECO:0007669"/>
    <property type="project" value="InterPro"/>
</dbReference>
<comment type="caution">
    <text evidence="4">The sequence shown here is derived from an EMBL/GenBank/DDBJ whole genome shotgun (WGS) entry which is preliminary data.</text>
</comment>
<sequence length="584" mass="67887">MSKVAIYSRKSKFTEEGESIENQINMCINYIKNILNINDYEIYEDEGFSGGNTNRPKFQKLMKDVKNNKFTHLICYRLDRISRNVADFTNTLEILNKYNISFISIKEQFDTSTAMGRAMMNVSATFAQLERETIAERIKDNLRELSKTGRWLGGPPPLGYQSIEVENNDSRGKSRKKHTLKINENEINIPKMVFELFIKYKSFQKVSRLLESQGIYSRKGLVFSRELVKQTINNPVYCIADKKLIEYFRNNGAETYGSENINGINGIMPYNRRKDNGSFNSIDNWIISIGEHQGIISGDVWIKCQEISKEIKKQASNRQCTSQEALLSGLIVCSNCNSGMAPRQNKSGNYTYRYYSCNLKNKSANRCDNDALNAYDAEDYVIKKLNELTPEDIIQHYEEMKKKQYIKIDNQNQINENLKEIEKNKQAISNLVMKMAYLENDLAILEPFKLEIKRLSDKNIELENTIKMLDLKNGEIVDTSESLDEILESFNTYKKFFNFTKDFEERKRLIRSLVKFITWDSKTRKLDLILVGSDRERPTPGSLPLSDRNRRNGPCRNNCYNGISTYGKRNYRRDKKSRTCWALC</sequence>
<gene>
    <name evidence="4" type="ORF">B0H41_001820</name>
</gene>
<dbReference type="Pfam" id="PF00239">
    <property type="entry name" value="Resolvase"/>
    <property type="match status" value="1"/>
</dbReference>
<evidence type="ECO:0000313" key="4">
    <source>
        <dbReference type="EMBL" id="NRT88141.1"/>
    </source>
</evidence>
<evidence type="ECO:0000313" key="5">
    <source>
        <dbReference type="Proteomes" id="UP001193748"/>
    </source>
</evidence>
<dbReference type="InterPro" id="IPR011109">
    <property type="entry name" value="DNA_bind_recombinase_dom"/>
</dbReference>
<dbReference type="Gene3D" id="3.40.50.1390">
    <property type="entry name" value="Resolvase, N-terminal catalytic domain"/>
    <property type="match status" value="1"/>
</dbReference>
<dbReference type="Pfam" id="PF07508">
    <property type="entry name" value="Recombinase"/>
    <property type="match status" value="1"/>
</dbReference>
<dbReference type="RefSeq" id="WP_173710693.1">
    <property type="nucleotide sequence ID" value="NZ_JABSWW010000001.1"/>
</dbReference>
<dbReference type="SMART" id="SM00857">
    <property type="entry name" value="Resolvase"/>
    <property type="match status" value="1"/>
</dbReference>
<keyword evidence="1" id="KW-0175">Coiled coil</keyword>
<evidence type="ECO:0000256" key="1">
    <source>
        <dbReference type="SAM" id="Coils"/>
    </source>
</evidence>
<dbReference type="SUPFAM" id="SSF53041">
    <property type="entry name" value="Resolvase-like"/>
    <property type="match status" value="1"/>
</dbReference>
<reference evidence="4" key="2">
    <citation type="journal article" date="2022" name="Nat. Biotechnol.">
        <title>Carbon-negative production of acetone and isopropanol by gas fermentation at industrial pilot scale.</title>
        <authorList>
            <person name="Liew F.E."/>
            <person name="Nogle R."/>
            <person name="Abdalla T."/>
            <person name="Rasor B.J."/>
            <person name="Canter C."/>
            <person name="Jensen R.O."/>
            <person name="Wang L."/>
            <person name="Strutz J."/>
            <person name="Chirania P."/>
            <person name="De Tissera S."/>
            <person name="Mueller A.P."/>
            <person name="Ruan Z."/>
            <person name="Gao A."/>
            <person name="Tran L."/>
            <person name="Engle N.L."/>
            <person name="Bromley J.C."/>
            <person name="Daniell J."/>
            <person name="Conrado R."/>
            <person name="Tschaplinski T.J."/>
            <person name="Giannone R.J."/>
            <person name="Hettich R.L."/>
            <person name="Karim A.S."/>
            <person name="Simpson S.D."/>
            <person name="Brown S.D."/>
            <person name="Leang C."/>
            <person name="Jewett M.C."/>
            <person name="Kopke M."/>
        </authorList>
    </citation>
    <scope>NUCLEOTIDE SEQUENCE</scope>
    <source>
        <strain evidence="4">DJ080</strain>
    </source>
</reference>
<dbReference type="InterPro" id="IPR050639">
    <property type="entry name" value="SSR_resolvase"/>
</dbReference>
<dbReference type="InterPro" id="IPR025827">
    <property type="entry name" value="Zn_ribbon_recom_dom"/>
</dbReference>
<dbReference type="InterPro" id="IPR038109">
    <property type="entry name" value="DNA_bind_recomb_sf"/>
</dbReference>
<dbReference type="Pfam" id="PF13408">
    <property type="entry name" value="Zn_ribbon_recom"/>
    <property type="match status" value="1"/>
</dbReference>